<dbReference type="EMBL" id="ML735238">
    <property type="protein sequence ID" value="KAE8392281.1"/>
    <property type="molecule type" value="Genomic_DNA"/>
</dbReference>
<dbReference type="AlphaFoldDB" id="A0A5N7CDQ4"/>
<dbReference type="GO" id="GO:0000136">
    <property type="term" value="C:mannan polymerase complex"/>
    <property type="evidence" value="ECO:0007669"/>
    <property type="project" value="TreeGrafter"/>
</dbReference>
<sequence length="415" mass="47659">MGSRRQRKLLCVHTIGTRKLTLVLLAALVYFVLYHLPPPPKTKNNTGSDRKPPKYDVDTTPRFLHLSPFREDPDTEYEKHVSEALLEIENTALRESNGDSSAEDRIWQIALGKRVERESDSLEFEQENSEWKYSLVDDKKASKFITEMFSSVPQLKKLYNSYPYHVIRSDLIRYLLLWYYGGFYADMDVYPARSIKSCPALEPLWEGDAKSPNVSLVVGTEIDEPHASPRLMREWRWTRRYQLIQYTIYAPRRFSPILREVIVRALSHTRRHIKQSSFILGPRYNENTILEVTGPGVFTDAVLDVVSQTLPPTHNLVESSIDADADIGDLVSPSTGVTQRRVTWAPFTKIKEPVCVDDSEAMKGKSMGGVCVLPISVWGNGQRHSGSEGFRSRHACINHRFGRTWRKGWMEYFFG</sequence>
<accession>A0A5N6GBC0</accession>
<organism evidence="2">
    <name type="scientific">Petromyces alliaceus</name>
    <name type="common">Aspergillus alliaceus</name>
    <dbReference type="NCBI Taxonomy" id="209559"/>
    <lineage>
        <taxon>Eukaryota</taxon>
        <taxon>Fungi</taxon>
        <taxon>Dikarya</taxon>
        <taxon>Ascomycota</taxon>
        <taxon>Pezizomycotina</taxon>
        <taxon>Eurotiomycetes</taxon>
        <taxon>Eurotiomycetidae</taxon>
        <taxon>Eurotiales</taxon>
        <taxon>Aspergillaceae</taxon>
        <taxon>Aspergillus</taxon>
        <taxon>Aspergillus subgen. Circumdati</taxon>
    </lineage>
</organism>
<dbReference type="InterPro" id="IPR039367">
    <property type="entry name" value="Och1-like"/>
</dbReference>
<reference evidence="2" key="1">
    <citation type="submission" date="2019-04" db="EMBL/GenBank/DDBJ databases">
        <title>Friends and foes A comparative genomics studyof 23 Aspergillus species from section Flavi.</title>
        <authorList>
            <consortium name="DOE Joint Genome Institute"/>
            <person name="Kjaerbolling I."/>
            <person name="Vesth T."/>
            <person name="Frisvad J.C."/>
            <person name="Nybo J.L."/>
            <person name="Theobald S."/>
            <person name="Kildgaard S."/>
            <person name="Isbrandt T."/>
            <person name="Kuo A."/>
            <person name="Sato A."/>
            <person name="Lyhne E.K."/>
            <person name="Kogle M.E."/>
            <person name="Wiebenga A."/>
            <person name="Kun R.S."/>
            <person name="Lubbers R.J."/>
            <person name="Makela M.R."/>
            <person name="Barry K."/>
            <person name="Chovatia M."/>
            <person name="Clum A."/>
            <person name="Daum C."/>
            <person name="Haridas S."/>
            <person name="He G."/>
            <person name="LaButti K."/>
            <person name="Lipzen A."/>
            <person name="Mondo S."/>
            <person name="Riley R."/>
            <person name="Salamov A."/>
            <person name="Simmons B.A."/>
            <person name="Magnuson J.K."/>
            <person name="Henrissat B."/>
            <person name="Mortensen U.H."/>
            <person name="Larsen T.O."/>
            <person name="Devries R.P."/>
            <person name="Grigoriev I.V."/>
            <person name="Machida M."/>
            <person name="Baker S.E."/>
            <person name="Andersen M.R."/>
        </authorList>
    </citation>
    <scope>NUCLEOTIDE SEQUENCE [LARGE SCALE GENOMIC DNA]</scope>
    <source>
        <strain evidence="2">IBT 14317</strain>
    </source>
</reference>
<dbReference type="InterPro" id="IPR007577">
    <property type="entry name" value="GlycoTrfase_DXD_sugar-bd_CS"/>
</dbReference>
<evidence type="ECO:0000313" key="2">
    <source>
        <dbReference type="EMBL" id="KAE8392281.1"/>
    </source>
</evidence>
<protein>
    <submittedName>
        <fullName evidence="2">Uncharacterized protein</fullName>
    </submittedName>
</protein>
<gene>
    <name evidence="2" type="ORF">BDV23DRAFT_56700</name>
</gene>
<dbReference type="InterPro" id="IPR029044">
    <property type="entry name" value="Nucleotide-diphossugar_trans"/>
</dbReference>
<dbReference type="OrthoDB" id="409543at2759"/>
<dbReference type="GO" id="GO:0006487">
    <property type="term" value="P:protein N-linked glycosylation"/>
    <property type="evidence" value="ECO:0007669"/>
    <property type="project" value="TreeGrafter"/>
</dbReference>
<dbReference type="SUPFAM" id="SSF53448">
    <property type="entry name" value="Nucleotide-diphospho-sugar transferases"/>
    <property type="match status" value="1"/>
</dbReference>
<dbReference type="GO" id="GO:0000009">
    <property type="term" value="F:alpha-1,6-mannosyltransferase activity"/>
    <property type="evidence" value="ECO:0007669"/>
    <property type="project" value="InterPro"/>
</dbReference>
<dbReference type="PANTHER" id="PTHR31834:SF9">
    <property type="entry name" value="INITIATION-SPECIFIC ALPHA-1,6-MANNOSYLTRANSFERASE"/>
    <property type="match status" value="1"/>
</dbReference>
<accession>A0A5N7CDQ4</accession>
<dbReference type="Proteomes" id="UP000326877">
    <property type="component" value="Unassembled WGS sequence"/>
</dbReference>
<dbReference type="Pfam" id="PF04488">
    <property type="entry name" value="Gly_transf_sug"/>
    <property type="match status" value="1"/>
</dbReference>
<name>A0A5N7CDQ4_PETAA</name>
<dbReference type="PANTHER" id="PTHR31834">
    <property type="entry name" value="INITIATION-SPECIFIC ALPHA-1,6-MANNOSYLTRANSFERASE"/>
    <property type="match status" value="1"/>
</dbReference>
<proteinExistence type="inferred from homology"/>
<dbReference type="OMA" id="SWKKGWW"/>
<evidence type="ECO:0000256" key="1">
    <source>
        <dbReference type="ARBA" id="ARBA00009003"/>
    </source>
</evidence>
<comment type="similarity">
    <text evidence="1">Belongs to the glycosyltransferase 32 family.</text>
</comment>
<dbReference type="Gene3D" id="3.90.550.20">
    <property type="match status" value="1"/>
</dbReference>